<keyword evidence="3" id="KW-1185">Reference proteome</keyword>
<keyword evidence="1" id="KW-1133">Transmembrane helix</keyword>
<sequence length="194" mass="20840">MFAAIRYNLANLANFKGRQGRSSFWFYILFLVVIQIAISFVISIAMTGPMMADIFSAAQQGASEGAMQEQMFERLAGMMRASAWTSAVLSLVMCALIVAAFTRRLHDSNKPGWIAALAVLIQLAAIALQVSSIDKAVKVITAARTGDLAGVQEAQASLMINGSLGWVPVLMVIVFGAWPSSDGANRYGPEPDHI</sequence>
<feature type="transmembrane region" description="Helical" evidence="1">
    <location>
        <begin position="113"/>
        <end position="131"/>
    </location>
</feature>
<feature type="transmembrane region" description="Helical" evidence="1">
    <location>
        <begin position="24"/>
        <end position="46"/>
    </location>
</feature>
<comment type="caution">
    <text evidence="2">The sequence shown here is derived from an EMBL/GenBank/DDBJ whole genome shotgun (WGS) entry which is preliminary data.</text>
</comment>
<evidence type="ECO:0000313" key="3">
    <source>
        <dbReference type="Proteomes" id="UP001589798"/>
    </source>
</evidence>
<proteinExistence type="predicted"/>
<dbReference type="Pfam" id="PF05656">
    <property type="entry name" value="DUF805"/>
    <property type="match status" value="1"/>
</dbReference>
<dbReference type="InterPro" id="IPR008523">
    <property type="entry name" value="DUF805"/>
</dbReference>
<gene>
    <name evidence="2" type="ORF">ACFFJC_02365</name>
</gene>
<evidence type="ECO:0000256" key="1">
    <source>
        <dbReference type="SAM" id="Phobius"/>
    </source>
</evidence>
<dbReference type="PANTHER" id="PTHR34980:SF2">
    <property type="entry name" value="INNER MEMBRANE PROTEIN YHAH-RELATED"/>
    <property type="match status" value="1"/>
</dbReference>
<name>A0ABV6CQV0_9SPHN</name>
<reference evidence="2 3" key="1">
    <citation type="submission" date="2024-09" db="EMBL/GenBank/DDBJ databases">
        <authorList>
            <person name="Sun Q."/>
            <person name="Mori K."/>
        </authorList>
    </citation>
    <scope>NUCLEOTIDE SEQUENCE [LARGE SCALE GENOMIC DNA]</scope>
    <source>
        <strain evidence="2 3">CCM 7706</strain>
    </source>
</reference>
<feature type="transmembrane region" description="Helical" evidence="1">
    <location>
        <begin position="158"/>
        <end position="178"/>
    </location>
</feature>
<dbReference type="PANTHER" id="PTHR34980">
    <property type="entry name" value="INNER MEMBRANE PROTEIN-RELATED-RELATED"/>
    <property type="match status" value="1"/>
</dbReference>
<feature type="transmembrane region" description="Helical" evidence="1">
    <location>
        <begin position="81"/>
        <end position="101"/>
    </location>
</feature>
<evidence type="ECO:0000313" key="2">
    <source>
        <dbReference type="EMBL" id="MFC0203109.1"/>
    </source>
</evidence>
<keyword evidence="1" id="KW-0472">Membrane</keyword>
<dbReference type="Proteomes" id="UP001589798">
    <property type="component" value="Unassembled WGS sequence"/>
</dbReference>
<organism evidence="2 3">
    <name type="scientific">Novosphingobium soli</name>
    <dbReference type="NCBI Taxonomy" id="574956"/>
    <lineage>
        <taxon>Bacteria</taxon>
        <taxon>Pseudomonadati</taxon>
        <taxon>Pseudomonadota</taxon>
        <taxon>Alphaproteobacteria</taxon>
        <taxon>Sphingomonadales</taxon>
        <taxon>Sphingomonadaceae</taxon>
        <taxon>Novosphingobium</taxon>
    </lineage>
</organism>
<dbReference type="RefSeq" id="WP_379485974.1">
    <property type="nucleotide sequence ID" value="NZ_JBHLWK010000006.1"/>
</dbReference>
<dbReference type="EMBL" id="JBHLWK010000006">
    <property type="protein sequence ID" value="MFC0203109.1"/>
    <property type="molecule type" value="Genomic_DNA"/>
</dbReference>
<keyword evidence="1" id="KW-0812">Transmembrane</keyword>
<accession>A0ABV6CQV0</accession>
<protein>
    <submittedName>
        <fullName evidence="2">DUF805 domain-containing protein</fullName>
    </submittedName>
</protein>